<feature type="region of interest" description="C-terminal hotdog fold" evidence="9">
    <location>
        <begin position="2775"/>
        <end position="2920"/>
    </location>
</feature>
<feature type="active site" description="Proton acceptor; for dehydratase activity" evidence="9">
    <location>
        <position position="2664"/>
    </location>
</feature>
<dbReference type="Gene3D" id="3.30.70.3290">
    <property type="match status" value="2"/>
</dbReference>
<dbReference type="EMBL" id="VIWZ01000001">
    <property type="protein sequence ID" value="TWG18824.1"/>
    <property type="molecule type" value="Genomic_DNA"/>
</dbReference>
<dbReference type="FunFam" id="3.40.366.10:FF:000002">
    <property type="entry name" value="Probable polyketide synthase 2"/>
    <property type="match status" value="1"/>
</dbReference>
<evidence type="ECO:0000313" key="14">
    <source>
        <dbReference type="Proteomes" id="UP000317685"/>
    </source>
</evidence>
<dbReference type="Proteomes" id="UP000317685">
    <property type="component" value="Unassembled WGS sequence"/>
</dbReference>
<dbReference type="InterPro" id="IPR013968">
    <property type="entry name" value="PKS_KR"/>
</dbReference>
<accession>A0A561W4P7</accession>
<reference evidence="13 14" key="1">
    <citation type="submission" date="2019-06" db="EMBL/GenBank/DDBJ databases">
        <title>Sequencing the genomes of 1000 actinobacteria strains.</title>
        <authorList>
            <person name="Klenk H.-P."/>
        </authorList>
    </citation>
    <scope>NUCLEOTIDE SEQUENCE [LARGE SCALE GENOMIC DNA]</scope>
    <source>
        <strain evidence="13 14">DSM 45885</strain>
    </source>
</reference>
<dbReference type="Pfam" id="PF16197">
    <property type="entry name" value="KAsynt_C_assoc"/>
    <property type="match status" value="2"/>
</dbReference>
<protein>
    <submittedName>
        <fullName evidence="13">Acyl transferase domain-containing protein</fullName>
    </submittedName>
</protein>
<dbReference type="SUPFAM" id="SSF55048">
    <property type="entry name" value="Probable ACP-binding domain of malonyl-CoA ACP transacylase"/>
    <property type="match status" value="2"/>
</dbReference>
<dbReference type="SUPFAM" id="SSF51735">
    <property type="entry name" value="NAD(P)-binding Rossmann-fold domains"/>
    <property type="match status" value="4"/>
</dbReference>
<evidence type="ECO:0000256" key="4">
    <source>
        <dbReference type="ARBA" id="ARBA00022553"/>
    </source>
</evidence>
<proteinExistence type="predicted"/>
<dbReference type="Pfam" id="PF00109">
    <property type="entry name" value="ketoacyl-synt"/>
    <property type="match status" value="2"/>
</dbReference>
<evidence type="ECO:0000259" key="10">
    <source>
        <dbReference type="PROSITE" id="PS50075"/>
    </source>
</evidence>
<feature type="domain" description="Ketosynthase family 3 (KS3)" evidence="11">
    <location>
        <begin position="1764"/>
        <end position="2190"/>
    </location>
</feature>
<dbReference type="Pfam" id="PF08990">
    <property type="entry name" value="Docking"/>
    <property type="match status" value="1"/>
</dbReference>
<dbReference type="Gene3D" id="3.40.47.10">
    <property type="match status" value="2"/>
</dbReference>
<feature type="domain" description="Ketosynthase family 3 (KS3)" evidence="11">
    <location>
        <begin position="33"/>
        <end position="459"/>
    </location>
</feature>
<evidence type="ECO:0000259" key="12">
    <source>
        <dbReference type="PROSITE" id="PS52019"/>
    </source>
</evidence>
<keyword evidence="3" id="KW-0596">Phosphopantetheine</keyword>
<dbReference type="SMART" id="SM00825">
    <property type="entry name" value="PKS_KS"/>
    <property type="match status" value="2"/>
</dbReference>
<dbReference type="SMART" id="SM00827">
    <property type="entry name" value="PKS_AT"/>
    <property type="match status" value="2"/>
</dbReference>
<dbReference type="Pfam" id="PF21089">
    <property type="entry name" value="PKS_DH_N"/>
    <property type="match status" value="2"/>
</dbReference>
<dbReference type="Pfam" id="PF02801">
    <property type="entry name" value="Ketoacyl-synt_C"/>
    <property type="match status" value="2"/>
</dbReference>
<dbReference type="CDD" id="cd08956">
    <property type="entry name" value="KR_3_FAS_SDR_x"/>
    <property type="match status" value="2"/>
</dbReference>
<name>A0A561W4P7_9ACTN</name>
<evidence type="ECO:0000256" key="9">
    <source>
        <dbReference type="PROSITE-ProRule" id="PRU01363"/>
    </source>
</evidence>
<evidence type="ECO:0000256" key="3">
    <source>
        <dbReference type="ARBA" id="ARBA00022450"/>
    </source>
</evidence>
<dbReference type="InterPro" id="IPR016039">
    <property type="entry name" value="Thiolase-like"/>
</dbReference>
<evidence type="ECO:0000256" key="5">
    <source>
        <dbReference type="ARBA" id="ARBA00022679"/>
    </source>
</evidence>
<keyword evidence="14" id="KW-1185">Reference proteome</keyword>
<dbReference type="InterPro" id="IPR036299">
    <property type="entry name" value="Polyketide_synth_docking_sf"/>
</dbReference>
<dbReference type="InterPro" id="IPR014043">
    <property type="entry name" value="Acyl_transferase_dom"/>
</dbReference>
<dbReference type="PROSITE" id="PS00012">
    <property type="entry name" value="PHOSPHOPANTETHEINE"/>
    <property type="match status" value="2"/>
</dbReference>
<dbReference type="Gene3D" id="3.10.129.110">
    <property type="entry name" value="Polyketide synthase dehydratase"/>
    <property type="match status" value="2"/>
</dbReference>
<dbReference type="GO" id="GO:0033068">
    <property type="term" value="P:macrolide biosynthetic process"/>
    <property type="evidence" value="ECO:0007669"/>
    <property type="project" value="UniProtKB-ARBA"/>
</dbReference>
<dbReference type="Gene3D" id="1.10.1200.10">
    <property type="entry name" value="ACP-like"/>
    <property type="match status" value="2"/>
</dbReference>
<dbReference type="InterPro" id="IPR014030">
    <property type="entry name" value="Ketoacyl_synth_N"/>
</dbReference>
<evidence type="ECO:0000259" key="11">
    <source>
        <dbReference type="PROSITE" id="PS52004"/>
    </source>
</evidence>
<dbReference type="InterPro" id="IPR014031">
    <property type="entry name" value="Ketoacyl_synth_C"/>
</dbReference>
<dbReference type="SUPFAM" id="SSF47336">
    <property type="entry name" value="ACP-like"/>
    <property type="match status" value="2"/>
</dbReference>
<feature type="domain" description="PKS/mFAS DH" evidence="12">
    <location>
        <begin position="2632"/>
        <end position="2920"/>
    </location>
</feature>
<dbReference type="SMART" id="SM01294">
    <property type="entry name" value="PKS_PP_betabranch"/>
    <property type="match status" value="2"/>
</dbReference>
<dbReference type="Gene3D" id="3.40.50.720">
    <property type="entry name" value="NAD(P)-binding Rossmann-like Domain"/>
    <property type="match status" value="2"/>
</dbReference>
<dbReference type="PROSITE" id="PS50075">
    <property type="entry name" value="CARRIER"/>
    <property type="match status" value="2"/>
</dbReference>
<dbReference type="Pfam" id="PF00550">
    <property type="entry name" value="PP-binding"/>
    <property type="match status" value="2"/>
</dbReference>
<dbReference type="InterPro" id="IPR050091">
    <property type="entry name" value="PKS_NRPS_Biosynth_Enz"/>
</dbReference>
<dbReference type="SUPFAM" id="SSF52151">
    <property type="entry name" value="FabD/lysophospholipase-like"/>
    <property type="match status" value="2"/>
</dbReference>
<sequence>MLTEDKLLDYLKRVTADLHQTRQRLREVEAGEQEPIAIIGMGCRFPGDVRTPEDLWQLLLDGRDAMAEFPDDRGWDLDALFGDGTGAAGTSDARQAGFVYDAADFDAAFFGISPREATAMDPQQRMLLEVTWEALEQAGIDPVTLKGSQTGVFAGTAGQDYGTLLLGASEGLEGHLLTGNAAAVVSGRISYCLGLEGPAVTVDTACSSSLVALHLAAQALRQQECGLALAGGATVMATPGAFLEFSRQGGLSGDGRCKAFAAAADGTGWAEGAGVLVLERLSDAQRNGHPILAVIRGSAVNQDGASNGLSAPNGPAQQRVIQRALANAGLTPNQIDTVEAHGTGTSLGDPIEAQALIATYGQDRDPQRPLWLGSIKSNLGHTQAAAGVAGIIKMVLAMRAGVLPQTLHVDEPTPQVDWSEGAVELLTSRQPWPRTDEPRRSAVSSFGVSGTNVHVVLEQAPEVADDTTPAASTAPDGPWLLSGRTERALRAQAAKLLARVAGDDRVDLRDVAYALTADRSTFDHRAVILPGDRADLVHRLAALAEGRLDTGVLTGQRQPARTAFLFSGQGSQRTGMGSDLAATYPVFAAAFDEVCDALQPHLEQPLRRVIAENPDGLLDQTAYTQAGLFAVEVALYRLVESWGIVPDHLIGHSIGELAAAHVAGVLSLADAATLVAARGTLMQALPVGGVMVAVRATEAEVLPLLTDGVSIAAVNGPRSVVLSGEQQAVEAVAATFGRTKRLTVSHAFHSALMEPMLDDFRRVAESVTYHEPRIPIVSNVTGRLDERLDAAYWVRHVRDAVRFADGIAALVDAGVTALVEIGPGGVLTALAEDCLTGGQVVVAALRKDRPEPAALLAAIGRLHVHGVSPDWRAVLPAGRPVHLPTYAFQHERYWPDTSRRWTGDLTNVGVRPAGHPLLGAAVALADGGGFLYTGRLSLEQHSWLADHAVQGTVLVPGTGFVELALRAGEQVGTGHLRELTLQAPLVLPERGDTELQVSVGPAEDDGSRAVTIHSRAVDSTDPDKPWTCHAVGVVQAVEASTTDWRDFTIWPPADARPADLTGFYDRLAAQGFTYGPAFQALQRAWVAGEYAYAEVRIPDGSGTDPADFGLHPALLDAAMHATGLLPARTTEQGNRLPFAWNDVALHSPGATDLRVLVRIAENADVSVAVADATGEPVAEVRMLTLRPISADQLATTDDTLFHVDWPAVTTTAGDPGRIAILGDDLPELADIAADRYPDLAALGVALAGGADRPDLVLAGCAGTDSDPRSTHATTIAALVTAQHWLDDRAFEGARLVVVTRQAIATGPDEDVTDLSAAPVWGLIRSAQSENPERFVLADLDGHPASAGRLIEAVTSGEPQVAVRRGTVRVPRLARLAPPREPNPPLDPDGTVLITGATGTLGGLLARHLVTRHGVRHLLLTSRRGSAAEGSAELCAELTTLGAAVTLEACDTADRAAVAALLASVPAEHPLTAVVHAAGVSDDGVVSALTPGRVGAVLRPKVDAAHHLHDLTRDANLSAFVLFSSLAATLGGGGQGNYAAANAYLDALAQHRRAAGLPGVSLVWGLWDARSGMSEHLDDTHFSRIARGGIVSMPSADALALFDRAIAASVPVVAPARLDFATLRAQSAQGGVPALLRGLVRVPGGKPGAKTRAGNAFLTHLAALAEADRERALLDLVRGQAAAVLGHGGPAAVPPQQPLSELGVDSLTAVEIRNQLGGATGLRLPATLIFDYPTPQALAGYLHEQLGGIEAPTAASTEAAPVAADEPIAIVGMACRYPGGVRTPEDLWQLVDLGADGITGVPEDRGWDIAGLYDPEADRPGGFYVREGGFLDGATDFDAAFFGISPREAVAMDPQQRVLLEVSWEAIERAGIDPVSLRGSRTGVFAGTSGQDYGGVLGRDPSSVGGFGLTSTTASVISGRVSYALGLEGPSLSVDTACSSSLVALHLAAQALRQGECSLALVGGVMVMATPAAFVAFSQQRGLAPDGRCKSFAGSADGIGWAEGAGVLVVERLSDARRNGHHVLAVVRGSAINQDGASNGLTAPNGPSQQRVIRAALANAGLNSADVDVVEAHGTGTVLGDPIEAQALLATYGQGRPADRPLRLGSIKSNIGHAQAAAGVAGIIKMVAAIRHETMPRTLHVDEPTPEVDWSAGAVELLTDARPWETYGRPRRAGVSSFGVSGTNAHVIIEEAPATPADESTVVSPDVPWVLSGRTTKAVADQARRLAGLESEAAEVAHSLLGRSEFVQRAVVLGPDHRAGLAALADGLPSSAVVSGVARSAGVVFVFPGQGSQWVGMAAGLLESEPVFAARIAECAAALAPFVDWNLLDVLRSDDPLERVDVVQPVLWAVHVALAEVWRSKGVTPDAVIGHSQGEIAAACVAGVLSLSDAAKVVALRSQALLALSGSGGMVSVNAGLDVVTPLLTDGVSVAVVNGPTSVAVAGADLEPFLAAAEAAGVRAKRVKVDYASHCALVEPVEAELARLLDGVRPLPGSVPVFSTVEGGGEMDAGYWYQNLRQPVRLDQAVQAAYTAGHRIFVEISAHPVLTGAIADSVDAPAVGTLRRGEGGPAQIVRALAEAWVQGAPVDWTTAIPATRTVDLPTYPFQHQRFWVDEVNLPISADIATAGLNAASHPMLGAAIPLLDSDAVLFTGLLSVEAHPWLGEHKVMGANVMPGTAFVELALHVAGQTGCRRLEELTLLTPLIVPERGARQLQLWVGPPDGNGRRAINVRSRSDEGEAGDPLDATGWVHHATGAISTAADPTGPADLTTWPPPGARPVDLSEFYEAVSRTAFDYGPMFQGLRAAWVTEDDVYAELSLPESGRAAAGAYGMHPALLDAGLQAMSLNTFLTRMGDGEPAERSRLPFVWSGISLHTTGSSSFRIRLKPAGAVGVSFTVADSTGAPVAEIDSLIMRPVSADRLASARGGDHESLYRLDWTPVLPGTAPATAVVGVDPYQLTRVAGTGYPDLAALADAPAVPDLVFVTLEADPQAAAEPGVGARHRTTLALDLVQRWLAEPAFGASRLVAVTRGAVAANTGDPAGDLAAAAAWGLIRTAQAENPDRFVLLDLDDDPTSLTVAVPAVASGEPQVVVRAGRPLAPRLAPVPVAPEPRTDIAGGDPDGTVLITGGTGTLGGLLARHLVTEHGARRLVLTGRRGRAADGVDALVTDLTELGAQVVVEACDATDRDALAAVLDRIPADQPLTVVHAAGALDDGVVTALTPDRIDAVLAPKTDAAWNLHLLTRDRKVARFVLFSSAAGVLGGAGQGNYAAANAFLDELARHRRALGLPAESLAWGLWEQASGMTGHLDGADLRRVARGGVRRLPTARALALFDTAGVLDEPLLVPADLDLAGLRHQPAETVPALLRGLVRGAARPVAEPAGGPSVVGLAQRLAGLADEDADALVLQVVRANVAAVLGYPGPDDVDPTLPFKELGFDSLTAVELRNRLNVATGLRLRATLVFDYPNAHSLAAYLRAQVVPDEAGAAEPLLAELSRIEAAVATLPGDGSVREQVTSRLRDLLAGLEPTGAADVTQDLESATDDEMFEFITREFGVS</sequence>
<dbReference type="Pfam" id="PF14765">
    <property type="entry name" value="PS-DH"/>
    <property type="match status" value="2"/>
</dbReference>
<comment type="cofactor">
    <cofactor evidence="1">
        <name>pantetheine 4'-phosphate</name>
        <dbReference type="ChEBI" id="CHEBI:47942"/>
    </cofactor>
</comment>
<keyword evidence="6" id="KW-0045">Antibiotic biosynthesis</keyword>
<keyword evidence="4" id="KW-0597">Phosphoprotein</keyword>
<dbReference type="InterPro" id="IPR057326">
    <property type="entry name" value="KR_dom"/>
</dbReference>
<evidence type="ECO:0000256" key="2">
    <source>
        <dbReference type="ARBA" id="ARBA00004792"/>
    </source>
</evidence>
<dbReference type="FunFam" id="1.10.1200.10:FF:000007">
    <property type="entry name" value="Probable polyketide synthase pks17"/>
    <property type="match status" value="2"/>
</dbReference>
<evidence type="ECO:0000313" key="13">
    <source>
        <dbReference type="EMBL" id="TWG18824.1"/>
    </source>
</evidence>
<dbReference type="GeneID" id="300129695"/>
<dbReference type="Pfam" id="PF08659">
    <property type="entry name" value="KR"/>
    <property type="match status" value="2"/>
</dbReference>
<evidence type="ECO:0000256" key="8">
    <source>
        <dbReference type="ARBA" id="ARBA00023315"/>
    </source>
</evidence>
<dbReference type="InterPro" id="IPR036736">
    <property type="entry name" value="ACP-like_sf"/>
</dbReference>
<dbReference type="CDD" id="cd00833">
    <property type="entry name" value="PKS"/>
    <property type="match status" value="2"/>
</dbReference>
<dbReference type="GO" id="GO:0031177">
    <property type="term" value="F:phosphopantetheine binding"/>
    <property type="evidence" value="ECO:0007669"/>
    <property type="project" value="InterPro"/>
</dbReference>
<dbReference type="OrthoDB" id="5476359at2"/>
<dbReference type="InterPro" id="IPR018201">
    <property type="entry name" value="Ketoacyl_synth_AS"/>
</dbReference>
<dbReference type="InterPro" id="IPR020806">
    <property type="entry name" value="PKS_PP-bd"/>
</dbReference>
<dbReference type="SMART" id="SM00826">
    <property type="entry name" value="PKS_DH"/>
    <property type="match status" value="2"/>
</dbReference>
<dbReference type="Pfam" id="PF22953">
    <property type="entry name" value="SpnB_Rossmann"/>
    <property type="match status" value="2"/>
</dbReference>
<keyword evidence="5 13" id="KW-0808">Transferase</keyword>
<dbReference type="SUPFAM" id="SSF101173">
    <property type="entry name" value="Docking domain B of the erythromycin polyketide synthase (DEBS)"/>
    <property type="match status" value="1"/>
</dbReference>
<dbReference type="InterPro" id="IPR020841">
    <property type="entry name" value="PKS_Beta-ketoAc_synthase_dom"/>
</dbReference>
<dbReference type="PANTHER" id="PTHR43775">
    <property type="entry name" value="FATTY ACID SYNTHASE"/>
    <property type="match status" value="1"/>
</dbReference>
<feature type="active site" description="Proton donor; for dehydratase activity" evidence="9">
    <location>
        <position position="1116"/>
    </location>
</feature>
<feature type="region of interest" description="C-terminal hotdog fold" evidence="9">
    <location>
        <begin position="1055"/>
        <end position="1194"/>
    </location>
</feature>
<gene>
    <name evidence="13" type="ORF">FHU34_114189</name>
</gene>
<dbReference type="PROSITE" id="PS00606">
    <property type="entry name" value="KS3_1"/>
    <property type="match status" value="2"/>
</dbReference>
<dbReference type="InterPro" id="IPR055123">
    <property type="entry name" value="SpnB-like_Rossmann"/>
</dbReference>
<dbReference type="InterPro" id="IPR049900">
    <property type="entry name" value="PKS_mFAS_DH"/>
</dbReference>
<dbReference type="SMART" id="SM00822">
    <property type="entry name" value="PKS_KR"/>
    <property type="match status" value="2"/>
</dbReference>
<comment type="caution">
    <text evidence="13">The sequence shown here is derived from an EMBL/GenBank/DDBJ whole genome shotgun (WGS) entry which is preliminary data.</text>
</comment>
<evidence type="ECO:0000256" key="6">
    <source>
        <dbReference type="ARBA" id="ARBA00023194"/>
    </source>
</evidence>
<dbReference type="InterPro" id="IPR032821">
    <property type="entry name" value="PKS_assoc"/>
</dbReference>
<feature type="domain" description="Carrier" evidence="10">
    <location>
        <begin position="1670"/>
        <end position="1745"/>
    </location>
</feature>
<dbReference type="SMART" id="SM00823">
    <property type="entry name" value="PKS_PP"/>
    <property type="match status" value="2"/>
</dbReference>
<dbReference type="GO" id="GO:0004312">
    <property type="term" value="F:fatty acid synthase activity"/>
    <property type="evidence" value="ECO:0007669"/>
    <property type="project" value="TreeGrafter"/>
</dbReference>
<dbReference type="InterPro" id="IPR049552">
    <property type="entry name" value="PKS_DH_N"/>
</dbReference>
<feature type="active site" description="Proton donor; for dehydratase activity" evidence="9">
    <location>
        <position position="2836"/>
    </location>
</feature>
<dbReference type="InterPro" id="IPR015083">
    <property type="entry name" value="NorB/c/GfsB-D-like_docking"/>
</dbReference>
<keyword evidence="8" id="KW-0012">Acyltransferase</keyword>
<evidence type="ECO:0000256" key="1">
    <source>
        <dbReference type="ARBA" id="ARBA00001957"/>
    </source>
</evidence>
<dbReference type="Pfam" id="PF00698">
    <property type="entry name" value="Acyl_transf_1"/>
    <property type="match status" value="2"/>
</dbReference>
<dbReference type="InterPro" id="IPR016036">
    <property type="entry name" value="Malonyl_transacylase_ACP-bd"/>
</dbReference>
<comment type="pathway">
    <text evidence="2">Antibiotic biosynthesis.</text>
</comment>
<dbReference type="InterPro" id="IPR009081">
    <property type="entry name" value="PP-bd_ACP"/>
</dbReference>
<dbReference type="FunFam" id="3.40.47.10:FF:000019">
    <property type="entry name" value="Polyketide synthase type I"/>
    <property type="match status" value="2"/>
</dbReference>
<organism evidence="13 14">
    <name type="scientific">Micromonospora taraxaci</name>
    <dbReference type="NCBI Taxonomy" id="1316803"/>
    <lineage>
        <taxon>Bacteria</taxon>
        <taxon>Bacillati</taxon>
        <taxon>Actinomycetota</taxon>
        <taxon>Actinomycetes</taxon>
        <taxon>Micromonosporales</taxon>
        <taxon>Micromonosporaceae</taxon>
        <taxon>Micromonospora</taxon>
    </lineage>
</organism>
<dbReference type="Gene3D" id="3.40.366.10">
    <property type="entry name" value="Malonyl-Coenzyme A Acyl Carrier Protein, domain 2"/>
    <property type="match status" value="2"/>
</dbReference>
<feature type="domain" description="PKS/mFAS DH" evidence="12">
    <location>
        <begin position="915"/>
        <end position="1194"/>
    </location>
</feature>
<dbReference type="InterPro" id="IPR001227">
    <property type="entry name" value="Ac_transferase_dom_sf"/>
</dbReference>
<dbReference type="GO" id="GO:0006633">
    <property type="term" value="P:fatty acid biosynthetic process"/>
    <property type="evidence" value="ECO:0007669"/>
    <property type="project" value="InterPro"/>
</dbReference>
<dbReference type="PANTHER" id="PTHR43775:SF51">
    <property type="entry name" value="INACTIVE PHENOLPHTHIOCEROL SYNTHESIS POLYKETIDE SYNTHASE TYPE I PKS1-RELATED"/>
    <property type="match status" value="1"/>
</dbReference>
<dbReference type="InterPro" id="IPR006162">
    <property type="entry name" value="Ppantetheine_attach_site"/>
</dbReference>
<dbReference type="GO" id="GO:0004315">
    <property type="term" value="F:3-oxoacyl-[acyl-carrier-protein] synthase activity"/>
    <property type="evidence" value="ECO:0007669"/>
    <property type="project" value="InterPro"/>
</dbReference>
<dbReference type="PROSITE" id="PS52019">
    <property type="entry name" value="PKS_MFAS_DH"/>
    <property type="match status" value="2"/>
</dbReference>
<keyword evidence="7" id="KW-0511">Multifunctional enzyme</keyword>
<feature type="region of interest" description="N-terminal hotdog fold" evidence="9">
    <location>
        <begin position="915"/>
        <end position="1041"/>
    </location>
</feature>
<dbReference type="InterPro" id="IPR020807">
    <property type="entry name" value="PKS_DH"/>
</dbReference>
<dbReference type="InterPro" id="IPR016035">
    <property type="entry name" value="Acyl_Trfase/lysoPLipase"/>
</dbReference>
<feature type="domain" description="Carrier" evidence="10">
    <location>
        <begin position="3401"/>
        <end position="3476"/>
    </location>
</feature>
<feature type="region of interest" description="N-terminal hotdog fold" evidence="9">
    <location>
        <begin position="2632"/>
        <end position="2762"/>
    </location>
</feature>
<feature type="active site" description="Proton acceptor; for dehydratase activity" evidence="9">
    <location>
        <position position="947"/>
    </location>
</feature>
<dbReference type="PROSITE" id="PS52004">
    <property type="entry name" value="KS3_2"/>
    <property type="match status" value="2"/>
</dbReference>
<dbReference type="SUPFAM" id="SSF53901">
    <property type="entry name" value="Thiolase-like"/>
    <property type="match status" value="2"/>
</dbReference>
<dbReference type="InterPro" id="IPR049551">
    <property type="entry name" value="PKS_DH_C"/>
</dbReference>
<dbReference type="InterPro" id="IPR042104">
    <property type="entry name" value="PKS_dehydratase_sf"/>
</dbReference>
<dbReference type="InterPro" id="IPR036291">
    <property type="entry name" value="NAD(P)-bd_dom_sf"/>
</dbReference>
<dbReference type="RefSeq" id="WP_145783132.1">
    <property type="nucleotide sequence ID" value="NZ_VIWZ01000001.1"/>
</dbReference>
<evidence type="ECO:0000256" key="7">
    <source>
        <dbReference type="ARBA" id="ARBA00023268"/>
    </source>
</evidence>